<feature type="compositionally biased region" description="Polar residues" evidence="10">
    <location>
        <begin position="19"/>
        <end position="33"/>
    </location>
</feature>
<dbReference type="EC" id="2.7.13.3" evidence="2"/>
<gene>
    <name evidence="12" type="ORF">U7230_02335</name>
</gene>
<dbReference type="InterPro" id="IPR005467">
    <property type="entry name" value="His_kinase_dom"/>
</dbReference>
<evidence type="ECO:0000256" key="2">
    <source>
        <dbReference type="ARBA" id="ARBA00012438"/>
    </source>
</evidence>
<name>A0ABZ1BYS1_9FIRM</name>
<sequence length="425" mass="47497">MPEKAPASFLSGAAGSRPLPTNSGQRGWTATSQDAALPGAAEIARIFDATLRAVEDGHRRLSELVQVVRSEYERACSALEQVKQEVLRQVEQVDDLEAKSRVARFDLFRVSRDFQNHTEQDVRQAYEAAERIQILLGEARERERFLKERRAELERTVARLGDLVRQAETTETNMRAALQALHGHYSGVSESLGSWQARQELSRRIITAQEEERRRLARELHDGTAQSLAGIAVELELAERMVDGGPEGVRRQLDRLRTLVKESLTEVRRVISDLRPMALDELGVISAVRRHADRLSALGGPPIEVVVHGPERRFDPAMEVAAFRVIQEAIHNARRHAGASHIWVYMEVGGTYLNVTVRDDGRGFDVERVREEARQRGSIGLISMEERVKLFGGRFSIHSTPGHGSRVVARFPVEATPPADPSKVG</sequence>
<feature type="coiled-coil region" evidence="9">
    <location>
        <begin position="65"/>
        <end position="99"/>
    </location>
</feature>
<dbReference type="CDD" id="cd16917">
    <property type="entry name" value="HATPase_UhpB-NarQ-NarX-like"/>
    <property type="match status" value="1"/>
</dbReference>
<evidence type="ECO:0000256" key="6">
    <source>
        <dbReference type="ARBA" id="ARBA00022777"/>
    </source>
</evidence>
<evidence type="ECO:0000256" key="10">
    <source>
        <dbReference type="SAM" id="MobiDB-lite"/>
    </source>
</evidence>
<dbReference type="Proteomes" id="UP001332192">
    <property type="component" value="Chromosome"/>
</dbReference>
<dbReference type="Gene3D" id="3.30.565.10">
    <property type="entry name" value="Histidine kinase-like ATPase, C-terminal domain"/>
    <property type="match status" value="1"/>
</dbReference>
<dbReference type="Pfam" id="PF05384">
    <property type="entry name" value="DegS"/>
    <property type="match status" value="1"/>
</dbReference>
<dbReference type="GO" id="GO:0016301">
    <property type="term" value="F:kinase activity"/>
    <property type="evidence" value="ECO:0007669"/>
    <property type="project" value="UniProtKB-KW"/>
</dbReference>
<dbReference type="EMBL" id="CP141615">
    <property type="protein sequence ID" value="WRP17871.1"/>
    <property type="molecule type" value="Genomic_DNA"/>
</dbReference>
<dbReference type="SMART" id="SM00387">
    <property type="entry name" value="HATPase_c"/>
    <property type="match status" value="1"/>
</dbReference>
<keyword evidence="3" id="KW-0597">Phosphoprotein</keyword>
<evidence type="ECO:0000256" key="9">
    <source>
        <dbReference type="SAM" id="Coils"/>
    </source>
</evidence>
<evidence type="ECO:0000256" key="8">
    <source>
        <dbReference type="ARBA" id="ARBA00023012"/>
    </source>
</evidence>
<feature type="region of interest" description="Disordered" evidence="10">
    <location>
        <begin position="1"/>
        <end position="33"/>
    </location>
</feature>
<dbReference type="PANTHER" id="PTHR24421">
    <property type="entry name" value="NITRATE/NITRITE SENSOR PROTEIN NARX-RELATED"/>
    <property type="match status" value="1"/>
</dbReference>
<dbReference type="PROSITE" id="PS50109">
    <property type="entry name" value="HIS_KIN"/>
    <property type="match status" value="1"/>
</dbReference>
<keyword evidence="7" id="KW-0067">ATP-binding</keyword>
<organism evidence="12 13">
    <name type="scientific">Carboxydichorda subterranea</name>
    <dbReference type="NCBI Taxonomy" id="3109565"/>
    <lineage>
        <taxon>Bacteria</taxon>
        <taxon>Bacillati</taxon>
        <taxon>Bacillota</taxon>
        <taxon>Limnochordia</taxon>
        <taxon>Limnochordales</taxon>
        <taxon>Geochordaceae</taxon>
        <taxon>Carboxydichorda</taxon>
    </lineage>
</organism>
<dbReference type="InterPro" id="IPR011712">
    <property type="entry name" value="Sig_transdc_His_kin_sub3_dim/P"/>
</dbReference>
<evidence type="ECO:0000256" key="3">
    <source>
        <dbReference type="ARBA" id="ARBA00022553"/>
    </source>
</evidence>
<dbReference type="InterPro" id="IPR003594">
    <property type="entry name" value="HATPase_dom"/>
</dbReference>
<comment type="catalytic activity">
    <reaction evidence="1">
        <text>ATP + protein L-histidine = ADP + protein N-phospho-L-histidine.</text>
        <dbReference type="EC" id="2.7.13.3"/>
    </reaction>
</comment>
<proteinExistence type="predicted"/>
<reference evidence="12 13" key="1">
    <citation type="journal article" date="2024" name="Front. Microbiol.">
        <title>Novel thermophilic genera Geochorda gen. nov. and Carboxydochorda gen. nov. from the deep terrestrial subsurface reveal the ecophysiological diversity in the class Limnochordia.</title>
        <authorList>
            <person name="Karnachuk O.V."/>
            <person name="Lukina A.P."/>
            <person name="Avakyan M.R."/>
            <person name="Kadnikov V.V."/>
            <person name="Begmatov S."/>
            <person name="Beletsky A.V."/>
            <person name="Vlasova K.G."/>
            <person name="Novikov A.A."/>
            <person name="Shcherbakova V.A."/>
            <person name="Mardanov A.V."/>
            <person name="Ravin N.V."/>
        </authorList>
    </citation>
    <scope>NUCLEOTIDE SEQUENCE [LARGE SCALE GENOMIC DNA]</scope>
    <source>
        <strain evidence="12 13">L945</strain>
    </source>
</reference>
<keyword evidence="6 12" id="KW-0418">Kinase</keyword>
<feature type="domain" description="Histidine kinase" evidence="11">
    <location>
        <begin position="219"/>
        <end position="415"/>
    </location>
</feature>
<keyword evidence="5" id="KW-0547">Nucleotide-binding</keyword>
<evidence type="ECO:0000256" key="1">
    <source>
        <dbReference type="ARBA" id="ARBA00000085"/>
    </source>
</evidence>
<dbReference type="Pfam" id="PF02518">
    <property type="entry name" value="HATPase_c"/>
    <property type="match status" value="1"/>
</dbReference>
<evidence type="ECO:0000313" key="13">
    <source>
        <dbReference type="Proteomes" id="UP001332192"/>
    </source>
</evidence>
<keyword evidence="4" id="KW-0808">Transferase</keyword>
<keyword evidence="8" id="KW-0902">Two-component regulatory system</keyword>
<evidence type="ECO:0000256" key="4">
    <source>
        <dbReference type="ARBA" id="ARBA00022679"/>
    </source>
</evidence>
<protein>
    <recommendedName>
        <fullName evidence="2">histidine kinase</fullName>
        <ecNumber evidence="2">2.7.13.3</ecNumber>
    </recommendedName>
</protein>
<accession>A0ABZ1BYS1</accession>
<keyword evidence="9" id="KW-0175">Coiled coil</keyword>
<dbReference type="SUPFAM" id="SSF55874">
    <property type="entry name" value="ATPase domain of HSP90 chaperone/DNA topoisomerase II/histidine kinase"/>
    <property type="match status" value="1"/>
</dbReference>
<feature type="coiled-coil region" evidence="9">
    <location>
        <begin position="136"/>
        <end position="170"/>
    </location>
</feature>
<dbReference type="InterPro" id="IPR036890">
    <property type="entry name" value="HATPase_C_sf"/>
</dbReference>
<dbReference type="PANTHER" id="PTHR24421:SF10">
    <property type="entry name" value="NITRATE_NITRITE SENSOR PROTEIN NARQ"/>
    <property type="match status" value="1"/>
</dbReference>
<keyword evidence="13" id="KW-1185">Reference proteome</keyword>
<evidence type="ECO:0000256" key="7">
    <source>
        <dbReference type="ARBA" id="ARBA00022840"/>
    </source>
</evidence>
<dbReference type="InterPro" id="IPR050482">
    <property type="entry name" value="Sensor_HK_TwoCompSys"/>
</dbReference>
<evidence type="ECO:0000259" key="11">
    <source>
        <dbReference type="PROSITE" id="PS50109"/>
    </source>
</evidence>
<evidence type="ECO:0000256" key="5">
    <source>
        <dbReference type="ARBA" id="ARBA00022741"/>
    </source>
</evidence>
<evidence type="ECO:0000313" key="12">
    <source>
        <dbReference type="EMBL" id="WRP17871.1"/>
    </source>
</evidence>
<dbReference type="Pfam" id="PF07730">
    <property type="entry name" value="HisKA_3"/>
    <property type="match status" value="1"/>
</dbReference>
<dbReference type="Gene3D" id="1.20.5.1930">
    <property type="match status" value="1"/>
</dbReference>
<dbReference type="RefSeq" id="WP_324717141.1">
    <property type="nucleotide sequence ID" value="NZ_CP141615.1"/>
</dbReference>
<dbReference type="InterPro" id="IPR008595">
    <property type="entry name" value="DegS"/>
</dbReference>